<dbReference type="SMART" id="SM00530">
    <property type="entry name" value="HTH_XRE"/>
    <property type="match status" value="1"/>
</dbReference>
<evidence type="ECO:0000313" key="2">
    <source>
        <dbReference type="EMBL" id="RXZ51919.1"/>
    </source>
</evidence>
<dbReference type="CDD" id="cd00093">
    <property type="entry name" value="HTH_XRE"/>
    <property type="match status" value="1"/>
</dbReference>
<evidence type="ECO:0000313" key="3">
    <source>
        <dbReference type="Proteomes" id="UP000292881"/>
    </source>
</evidence>
<dbReference type="OrthoDB" id="5122463at2"/>
<gene>
    <name evidence="2" type="ORF">ESO86_00235</name>
</gene>
<dbReference type="Proteomes" id="UP000292881">
    <property type="component" value="Unassembled WGS sequence"/>
</dbReference>
<name>A0A4Q2JYN9_9MICO</name>
<dbReference type="Pfam" id="PF01381">
    <property type="entry name" value="HTH_3"/>
    <property type="match status" value="1"/>
</dbReference>
<dbReference type="InterPro" id="IPR010982">
    <property type="entry name" value="Lambda_DNA-bd_dom_sf"/>
</dbReference>
<dbReference type="PROSITE" id="PS50943">
    <property type="entry name" value="HTH_CROC1"/>
    <property type="match status" value="1"/>
</dbReference>
<accession>A0A4Q2JYN9</accession>
<dbReference type="EMBL" id="SDPL01000001">
    <property type="protein sequence ID" value="RXZ51919.1"/>
    <property type="molecule type" value="Genomic_DNA"/>
</dbReference>
<evidence type="ECO:0000259" key="1">
    <source>
        <dbReference type="PROSITE" id="PS50943"/>
    </source>
</evidence>
<dbReference type="RefSeq" id="WP_129232893.1">
    <property type="nucleotide sequence ID" value="NZ_SDPL01000001.1"/>
</dbReference>
<dbReference type="AlphaFoldDB" id="A0A4Q2JYN9"/>
<protein>
    <submittedName>
        <fullName evidence="2">XRE family transcriptional regulator</fullName>
    </submittedName>
</protein>
<comment type="caution">
    <text evidence="2">The sequence shown here is derived from an EMBL/GenBank/DDBJ whole genome shotgun (WGS) entry which is preliminary data.</text>
</comment>
<sequence>MLPEISDPNRDKHPAWSLADRLRKAREEAGLEQAELAEIAGLSRATISAAENGHRRPAKATIAMWALATGVSRDWLAGETDSSLDPGTTLDWMRLTALTAVITAARSPEAAGSEEAAAVLAVVAEREEALQRSGEWEASSKIDHPEVEAWCRKYRPSTAGALSAARMEFSPEANGG</sequence>
<organism evidence="2 3">
    <name type="scientific">Agromyces binzhouensis</name>
    <dbReference type="NCBI Taxonomy" id="1817495"/>
    <lineage>
        <taxon>Bacteria</taxon>
        <taxon>Bacillati</taxon>
        <taxon>Actinomycetota</taxon>
        <taxon>Actinomycetes</taxon>
        <taxon>Micrococcales</taxon>
        <taxon>Microbacteriaceae</taxon>
        <taxon>Agromyces</taxon>
    </lineage>
</organism>
<dbReference type="GO" id="GO:0003677">
    <property type="term" value="F:DNA binding"/>
    <property type="evidence" value="ECO:0007669"/>
    <property type="project" value="InterPro"/>
</dbReference>
<keyword evidence="3" id="KW-1185">Reference proteome</keyword>
<dbReference type="Gene3D" id="1.10.260.40">
    <property type="entry name" value="lambda repressor-like DNA-binding domains"/>
    <property type="match status" value="1"/>
</dbReference>
<reference evidence="2 3" key="1">
    <citation type="submission" date="2019-01" db="EMBL/GenBank/DDBJ databases">
        <authorList>
            <person name="Li J."/>
        </authorList>
    </citation>
    <scope>NUCLEOTIDE SEQUENCE [LARGE SCALE GENOMIC DNA]</scope>
    <source>
        <strain evidence="2 3">CGMCC 4.7180</strain>
    </source>
</reference>
<dbReference type="InterPro" id="IPR001387">
    <property type="entry name" value="Cro/C1-type_HTH"/>
</dbReference>
<dbReference type="SUPFAM" id="SSF47413">
    <property type="entry name" value="lambda repressor-like DNA-binding domains"/>
    <property type="match status" value="1"/>
</dbReference>
<proteinExistence type="predicted"/>
<feature type="domain" description="HTH cro/C1-type" evidence="1">
    <location>
        <begin position="22"/>
        <end position="76"/>
    </location>
</feature>